<reference evidence="2" key="1">
    <citation type="submission" date="2023-03" db="UniProtKB">
        <authorList>
            <consortium name="EnsemblPlants"/>
        </authorList>
    </citation>
    <scope>IDENTIFICATION</scope>
</reference>
<evidence type="ECO:0000256" key="1">
    <source>
        <dbReference type="SAM" id="MobiDB-lite"/>
    </source>
</evidence>
<dbReference type="EnsemblPlants" id="MELO3C032217.2.1">
    <property type="protein sequence ID" value="MELO3C032217.2.1"/>
    <property type="gene ID" value="MELO3C032217.2"/>
</dbReference>
<proteinExistence type="predicted"/>
<dbReference type="AlphaFoldDB" id="A0A9I9EDB3"/>
<sequence length="117" mass="12866">MLGNTASARGRKSGKVALSSGNDGASQSSKPNDFEGDFSKGMKSEVLPLTVSLLHYYDKALEIWASMLVGKNKNGVFMWARYDQQPTNKLWEGGNTPGPGVRQLDIEFRESAVEQRQ</sequence>
<feature type="compositionally biased region" description="Polar residues" evidence="1">
    <location>
        <begin position="19"/>
        <end position="31"/>
    </location>
</feature>
<accession>A0A9I9EDB3</accession>
<evidence type="ECO:0000313" key="2">
    <source>
        <dbReference type="EnsemblPlants" id="MELO3C032217.2.1"/>
    </source>
</evidence>
<protein>
    <submittedName>
        <fullName evidence="2">Uncharacterized protein</fullName>
    </submittedName>
</protein>
<organism evidence="2">
    <name type="scientific">Cucumis melo</name>
    <name type="common">Muskmelon</name>
    <dbReference type="NCBI Taxonomy" id="3656"/>
    <lineage>
        <taxon>Eukaryota</taxon>
        <taxon>Viridiplantae</taxon>
        <taxon>Streptophyta</taxon>
        <taxon>Embryophyta</taxon>
        <taxon>Tracheophyta</taxon>
        <taxon>Spermatophyta</taxon>
        <taxon>Magnoliopsida</taxon>
        <taxon>eudicotyledons</taxon>
        <taxon>Gunneridae</taxon>
        <taxon>Pentapetalae</taxon>
        <taxon>rosids</taxon>
        <taxon>fabids</taxon>
        <taxon>Cucurbitales</taxon>
        <taxon>Cucurbitaceae</taxon>
        <taxon>Benincaseae</taxon>
        <taxon>Cucumis</taxon>
    </lineage>
</organism>
<name>A0A9I9EDB3_CUCME</name>
<dbReference type="Gramene" id="MELO3C032217.2.1">
    <property type="protein sequence ID" value="MELO3C032217.2.1"/>
    <property type="gene ID" value="MELO3C032217.2"/>
</dbReference>
<feature type="region of interest" description="Disordered" evidence="1">
    <location>
        <begin position="1"/>
        <end position="39"/>
    </location>
</feature>